<feature type="transmembrane region" description="Helical" evidence="8">
    <location>
        <begin position="210"/>
        <end position="230"/>
    </location>
</feature>
<dbReference type="GO" id="GO:0005886">
    <property type="term" value="C:plasma membrane"/>
    <property type="evidence" value="ECO:0007669"/>
    <property type="project" value="UniProtKB-SubCell"/>
</dbReference>
<feature type="domain" description="Glycosyltransferase RgtA/B/C/D-like" evidence="9">
    <location>
        <begin position="80"/>
        <end position="222"/>
    </location>
</feature>
<keyword evidence="11" id="KW-1185">Reference proteome</keyword>
<keyword evidence="3" id="KW-0328">Glycosyltransferase</keyword>
<keyword evidence="7 8" id="KW-0472">Membrane</keyword>
<dbReference type="PANTHER" id="PTHR33908:SF11">
    <property type="entry name" value="MEMBRANE PROTEIN"/>
    <property type="match status" value="1"/>
</dbReference>
<dbReference type="EMBL" id="BKAJ01000066">
    <property type="protein sequence ID" value="GEP56566.1"/>
    <property type="molecule type" value="Genomic_DNA"/>
</dbReference>
<feature type="transmembrane region" description="Helical" evidence="8">
    <location>
        <begin position="318"/>
        <end position="338"/>
    </location>
</feature>
<feature type="transmembrane region" description="Helical" evidence="8">
    <location>
        <begin position="172"/>
        <end position="198"/>
    </location>
</feature>
<dbReference type="RefSeq" id="WP_147150644.1">
    <property type="nucleotide sequence ID" value="NZ_BKAJ01000066.1"/>
</dbReference>
<evidence type="ECO:0000256" key="5">
    <source>
        <dbReference type="ARBA" id="ARBA00022692"/>
    </source>
</evidence>
<dbReference type="Pfam" id="PF13231">
    <property type="entry name" value="PMT_2"/>
    <property type="match status" value="1"/>
</dbReference>
<gene>
    <name evidence="10" type="ORF">RSO01_37320</name>
</gene>
<keyword evidence="4" id="KW-0808">Transferase</keyword>
<reference evidence="10 11" key="1">
    <citation type="submission" date="2019-07" db="EMBL/GenBank/DDBJ databases">
        <title>Whole genome shotgun sequence of Reyranella soli NBRC 108950.</title>
        <authorList>
            <person name="Hosoyama A."/>
            <person name="Uohara A."/>
            <person name="Ohji S."/>
            <person name="Ichikawa N."/>
        </authorList>
    </citation>
    <scope>NUCLEOTIDE SEQUENCE [LARGE SCALE GENOMIC DNA]</scope>
    <source>
        <strain evidence="10 11">NBRC 108950</strain>
    </source>
</reference>
<organism evidence="10 11">
    <name type="scientific">Reyranella soli</name>
    <dbReference type="NCBI Taxonomy" id="1230389"/>
    <lineage>
        <taxon>Bacteria</taxon>
        <taxon>Pseudomonadati</taxon>
        <taxon>Pseudomonadota</taxon>
        <taxon>Alphaproteobacteria</taxon>
        <taxon>Hyphomicrobiales</taxon>
        <taxon>Reyranellaceae</taxon>
        <taxon>Reyranella</taxon>
    </lineage>
</organism>
<evidence type="ECO:0000256" key="6">
    <source>
        <dbReference type="ARBA" id="ARBA00022989"/>
    </source>
</evidence>
<dbReference type="InterPro" id="IPR050297">
    <property type="entry name" value="LipidA_mod_glycosyltrf_83"/>
</dbReference>
<name>A0A512NC86_9HYPH</name>
<evidence type="ECO:0000256" key="3">
    <source>
        <dbReference type="ARBA" id="ARBA00022676"/>
    </source>
</evidence>
<comment type="subcellular location">
    <subcellularLocation>
        <location evidence="1">Cell membrane</location>
        <topology evidence="1">Multi-pass membrane protein</topology>
    </subcellularLocation>
</comment>
<feature type="transmembrane region" description="Helical" evidence="8">
    <location>
        <begin position="142"/>
        <end position="160"/>
    </location>
</feature>
<sequence>MNRLQLAILIAVVIVMGAVRFVGVEISPPGFYVDEAAAAANALCLKQTGMGELGNPWPLFFPAYDRHMGAFFTAPYIYPLTGWTALFGESMGSVRLFSAFLSSLSLIGIFFVGSLVGDRKTGWLCLLAGAVSPWIFQFSRIAWDPAIVPCLIVWGLYFTLRSRHWRDGAIAGLLFAAAAYAYPPVRAQLAFFLPILAWFRYTRFGFDKPFASAFVLTISLVSLPLVYATLTGEIQGRWRLLSVFSHDHLQGRYGSTSAFYGWLTFAKNVVKHFSPDFLFYRGDFSARSSTKYVGLLSGIDMLALLALFAGAVRLNSKFVGFLLLCAGGYLSAVVAASFTWDWIPQALRSFGGAPFLALFTGTVLREAVDRFRPAGWLILAVSFVFSGYFLWAYFTKYPQIDPSWFDNAVVESAKTNLPAGRWERFLAENHSYLPSGLHYYLMAYGNQTCTESAAKLQDAYRISR</sequence>
<dbReference type="OrthoDB" id="974040at2"/>
<feature type="transmembrane region" description="Helical" evidence="8">
    <location>
        <begin position="292"/>
        <end position="312"/>
    </location>
</feature>
<accession>A0A512NC86</accession>
<dbReference type="PANTHER" id="PTHR33908">
    <property type="entry name" value="MANNOSYLTRANSFERASE YKCB-RELATED"/>
    <property type="match status" value="1"/>
</dbReference>
<evidence type="ECO:0000256" key="8">
    <source>
        <dbReference type="SAM" id="Phobius"/>
    </source>
</evidence>
<keyword evidence="5 8" id="KW-0812">Transmembrane</keyword>
<comment type="caution">
    <text evidence="10">The sequence shown here is derived from an EMBL/GenBank/DDBJ whole genome shotgun (WGS) entry which is preliminary data.</text>
</comment>
<dbReference type="AlphaFoldDB" id="A0A512NC86"/>
<dbReference type="GO" id="GO:0009103">
    <property type="term" value="P:lipopolysaccharide biosynthetic process"/>
    <property type="evidence" value="ECO:0007669"/>
    <property type="project" value="UniProtKB-ARBA"/>
</dbReference>
<protein>
    <recommendedName>
        <fullName evidence="9">Glycosyltransferase RgtA/B/C/D-like domain-containing protein</fullName>
    </recommendedName>
</protein>
<evidence type="ECO:0000256" key="1">
    <source>
        <dbReference type="ARBA" id="ARBA00004651"/>
    </source>
</evidence>
<evidence type="ECO:0000256" key="2">
    <source>
        <dbReference type="ARBA" id="ARBA00022475"/>
    </source>
</evidence>
<dbReference type="InterPro" id="IPR038731">
    <property type="entry name" value="RgtA/B/C-like"/>
</dbReference>
<evidence type="ECO:0000313" key="10">
    <source>
        <dbReference type="EMBL" id="GEP56566.1"/>
    </source>
</evidence>
<proteinExistence type="predicted"/>
<evidence type="ECO:0000256" key="7">
    <source>
        <dbReference type="ARBA" id="ARBA00023136"/>
    </source>
</evidence>
<keyword evidence="6 8" id="KW-1133">Transmembrane helix</keyword>
<feature type="transmembrane region" description="Helical" evidence="8">
    <location>
        <begin position="374"/>
        <end position="394"/>
    </location>
</feature>
<feature type="transmembrane region" description="Helical" evidence="8">
    <location>
        <begin position="96"/>
        <end position="116"/>
    </location>
</feature>
<evidence type="ECO:0000256" key="4">
    <source>
        <dbReference type="ARBA" id="ARBA00022679"/>
    </source>
</evidence>
<feature type="transmembrane region" description="Helical" evidence="8">
    <location>
        <begin position="350"/>
        <end position="368"/>
    </location>
</feature>
<dbReference type="GO" id="GO:0016763">
    <property type="term" value="F:pentosyltransferase activity"/>
    <property type="evidence" value="ECO:0007669"/>
    <property type="project" value="TreeGrafter"/>
</dbReference>
<keyword evidence="2" id="KW-1003">Cell membrane</keyword>
<evidence type="ECO:0000313" key="11">
    <source>
        <dbReference type="Proteomes" id="UP000321058"/>
    </source>
</evidence>
<dbReference type="Proteomes" id="UP000321058">
    <property type="component" value="Unassembled WGS sequence"/>
</dbReference>
<evidence type="ECO:0000259" key="9">
    <source>
        <dbReference type="Pfam" id="PF13231"/>
    </source>
</evidence>